<evidence type="ECO:0000256" key="1">
    <source>
        <dbReference type="SAM" id="MobiDB-lite"/>
    </source>
</evidence>
<dbReference type="EMBL" id="KZ995015">
    <property type="protein sequence ID" value="RKO91552.1"/>
    <property type="molecule type" value="Genomic_DNA"/>
</dbReference>
<dbReference type="PANTHER" id="PTHR13309">
    <property type="entry name" value="NUCLEAR FRAGILE X MENTAL RETARDATION PROTEIN INTERACTING PROTEIN 1"/>
    <property type="match status" value="1"/>
</dbReference>
<dbReference type="GO" id="GO:0003723">
    <property type="term" value="F:RNA binding"/>
    <property type="evidence" value="ECO:0007669"/>
    <property type="project" value="InterPro"/>
</dbReference>
<dbReference type="PANTHER" id="PTHR13309:SF0">
    <property type="entry name" value="FMR1-INTERACTING PROTEIN NUFIP1"/>
    <property type="match status" value="1"/>
</dbReference>
<name>A0A4P9WGS5_9FUNG</name>
<reference evidence="3" key="1">
    <citation type="journal article" date="2018" name="Nat. Microbiol.">
        <title>Leveraging single-cell genomics to expand the fungal tree of life.</title>
        <authorList>
            <person name="Ahrendt S.R."/>
            <person name="Quandt C.A."/>
            <person name="Ciobanu D."/>
            <person name="Clum A."/>
            <person name="Salamov A."/>
            <person name="Andreopoulos B."/>
            <person name="Cheng J.F."/>
            <person name="Woyke T."/>
            <person name="Pelin A."/>
            <person name="Henrissat B."/>
            <person name="Reynolds N.K."/>
            <person name="Benny G.L."/>
            <person name="Smith M.E."/>
            <person name="James T.Y."/>
            <person name="Grigoriev I.V."/>
        </authorList>
    </citation>
    <scope>NUCLEOTIDE SEQUENCE [LARGE SCALE GENOMIC DNA]</scope>
</reference>
<feature type="region of interest" description="Disordered" evidence="1">
    <location>
        <begin position="59"/>
        <end position="138"/>
    </location>
</feature>
<dbReference type="OrthoDB" id="273070at2759"/>
<dbReference type="GO" id="GO:0000492">
    <property type="term" value="P:box C/D snoRNP assembly"/>
    <property type="evidence" value="ECO:0007669"/>
    <property type="project" value="TreeGrafter"/>
</dbReference>
<evidence type="ECO:0000313" key="2">
    <source>
        <dbReference type="EMBL" id="RKO91552.1"/>
    </source>
</evidence>
<evidence type="ECO:0000313" key="3">
    <source>
        <dbReference type="Proteomes" id="UP000269721"/>
    </source>
</evidence>
<proteinExistence type="predicted"/>
<protein>
    <submittedName>
        <fullName evidence="2">Uncharacterized protein</fullName>
    </submittedName>
</protein>
<dbReference type="Proteomes" id="UP000269721">
    <property type="component" value="Unassembled WGS sequence"/>
</dbReference>
<feature type="compositionally biased region" description="Acidic residues" evidence="1">
    <location>
        <begin position="81"/>
        <end position="109"/>
    </location>
</feature>
<dbReference type="InterPro" id="IPR039136">
    <property type="entry name" value="NUFIP1-like"/>
</dbReference>
<feature type="compositionally biased region" description="Acidic residues" evidence="1">
    <location>
        <begin position="119"/>
        <end position="128"/>
    </location>
</feature>
<keyword evidence="3" id="KW-1185">Reference proteome</keyword>
<gene>
    <name evidence="2" type="ORF">BDK51DRAFT_40393</name>
</gene>
<organism evidence="2 3">
    <name type="scientific">Blyttiomyces helicus</name>
    <dbReference type="NCBI Taxonomy" id="388810"/>
    <lineage>
        <taxon>Eukaryota</taxon>
        <taxon>Fungi</taxon>
        <taxon>Fungi incertae sedis</taxon>
        <taxon>Chytridiomycota</taxon>
        <taxon>Chytridiomycota incertae sedis</taxon>
        <taxon>Chytridiomycetes</taxon>
        <taxon>Chytridiomycetes incertae sedis</taxon>
        <taxon>Blyttiomyces</taxon>
    </lineage>
</organism>
<dbReference type="AlphaFoldDB" id="A0A4P9WGS5"/>
<sequence>MILSSIASPHKAYLTHASFTSLPTPQKQLQEADIRIERNALLQCIRCIVENDFFAHHTPGAPLRGRGVLPVTGAGAGIPPLDDDGDSDSGSSEESEDDDEDESVEDEELADVKERGELEDGEEVEDGGGQDKPMHSAS</sequence>
<accession>A0A4P9WGS5</accession>
<dbReference type="GO" id="GO:0005634">
    <property type="term" value="C:nucleus"/>
    <property type="evidence" value="ECO:0007669"/>
    <property type="project" value="TreeGrafter"/>
</dbReference>